<dbReference type="GO" id="GO:0016655">
    <property type="term" value="F:oxidoreductase activity, acting on NAD(P)H, quinone or similar compound as acceptor"/>
    <property type="evidence" value="ECO:0007669"/>
    <property type="project" value="InterPro"/>
</dbReference>
<feature type="transmembrane region" description="Helical" evidence="14">
    <location>
        <begin position="152"/>
        <end position="175"/>
    </location>
</feature>
<comment type="catalytic activity">
    <reaction evidence="11">
        <text>a plastoquinone + NADPH + (n+1) H(+)(in) = a plastoquinol + NADP(+) + n H(+)(out)</text>
        <dbReference type="Rhea" id="RHEA:42612"/>
        <dbReference type="Rhea" id="RHEA-COMP:9561"/>
        <dbReference type="Rhea" id="RHEA-COMP:9562"/>
        <dbReference type="ChEBI" id="CHEBI:15378"/>
        <dbReference type="ChEBI" id="CHEBI:17757"/>
        <dbReference type="ChEBI" id="CHEBI:57783"/>
        <dbReference type="ChEBI" id="CHEBI:58349"/>
        <dbReference type="ChEBI" id="CHEBI:62192"/>
    </reaction>
</comment>
<sequence length="224" mass="25414">MAHANTFTHLHIHISLGRSVLSMAMASSCSNVGLQQAFRPSNVTSSTVVGVNRPGRLFSRRFPSPSQRKSHGFPRFKVGSGRQSLENDNSQQRPLEMSPDALNEKAESDSESESASAFNLSVAQLIPAWVLVSCPTAFAGVRKYTNEEWVQIWITSGLVLFSYLIVLPLIIYNYLRLRWYKRKLAETIFQFLLVFLFFPGLLLLAPFINFRRFPRDPSMKDPWS</sequence>
<keyword evidence="6" id="KW-1278">Translocase</keyword>
<comment type="subcellular location">
    <subcellularLocation>
        <location evidence="1">Membrane</location>
        <topology evidence="1">Multi-pass membrane protein</topology>
    </subcellularLocation>
</comment>
<evidence type="ECO:0000256" key="12">
    <source>
        <dbReference type="ARBA" id="ARBA00048026"/>
    </source>
</evidence>
<evidence type="ECO:0000313" key="15">
    <source>
        <dbReference type="EMBL" id="JAG89284.1"/>
    </source>
</evidence>
<keyword evidence="8" id="KW-0520">NAD</keyword>
<organism evidence="15">
    <name type="scientific">Wollemia nobilis</name>
    <dbReference type="NCBI Taxonomy" id="56998"/>
    <lineage>
        <taxon>Eukaryota</taxon>
        <taxon>Viridiplantae</taxon>
        <taxon>Streptophyta</taxon>
        <taxon>Embryophyta</taxon>
        <taxon>Tracheophyta</taxon>
        <taxon>Spermatophyta</taxon>
        <taxon>Pinopsida</taxon>
        <taxon>Pinidae</taxon>
        <taxon>Conifers II</taxon>
        <taxon>Araucariales</taxon>
        <taxon>Araucariaceae</taxon>
        <taxon>Wollemia</taxon>
    </lineage>
</organism>
<evidence type="ECO:0000256" key="2">
    <source>
        <dbReference type="ARBA" id="ARBA00022692"/>
    </source>
</evidence>
<evidence type="ECO:0000256" key="4">
    <source>
        <dbReference type="ARBA" id="ARBA00022857"/>
    </source>
</evidence>
<feature type="transmembrane region" description="Helical" evidence="14">
    <location>
        <begin position="187"/>
        <end position="210"/>
    </location>
</feature>
<keyword evidence="7 14" id="KW-1133">Transmembrane helix</keyword>
<evidence type="ECO:0000256" key="3">
    <source>
        <dbReference type="ARBA" id="ARBA00022719"/>
    </source>
</evidence>
<dbReference type="GO" id="GO:0016020">
    <property type="term" value="C:membrane"/>
    <property type="evidence" value="ECO:0007669"/>
    <property type="project" value="UniProtKB-SubCell"/>
</dbReference>
<evidence type="ECO:0000256" key="11">
    <source>
        <dbReference type="ARBA" id="ARBA00047726"/>
    </source>
</evidence>
<protein>
    <submittedName>
        <fullName evidence="15">TSA: Wollemia nobilis Ref_Wollemi_Transcript_2349_826 transcribed RNA sequence</fullName>
    </submittedName>
</protein>
<proteinExistence type="predicted"/>
<feature type="region of interest" description="Disordered" evidence="13">
    <location>
        <begin position="58"/>
        <end position="106"/>
    </location>
</feature>
<evidence type="ECO:0000256" key="10">
    <source>
        <dbReference type="ARBA" id="ARBA00023136"/>
    </source>
</evidence>
<dbReference type="EMBL" id="GCHU01002330">
    <property type="protein sequence ID" value="JAG89284.1"/>
    <property type="molecule type" value="Transcribed_RNA"/>
</dbReference>
<evidence type="ECO:0000256" key="14">
    <source>
        <dbReference type="SAM" id="Phobius"/>
    </source>
</evidence>
<keyword evidence="4" id="KW-0521">NADP</keyword>
<feature type="compositionally biased region" description="Polar residues" evidence="13">
    <location>
        <begin position="81"/>
        <end position="93"/>
    </location>
</feature>
<dbReference type="Pfam" id="PF10716">
    <property type="entry name" value="NdhL"/>
    <property type="match status" value="1"/>
</dbReference>
<dbReference type="PANTHER" id="PTHR36727:SF2">
    <property type="entry name" value="NAD(P)H-QUINONE OXIDOREDUCTASE SUBUNIT L, CHLOROPLASTIC"/>
    <property type="match status" value="1"/>
</dbReference>
<name>A0A0C9RYT2_9CONI</name>
<reference evidence="15" key="1">
    <citation type="submission" date="2015-02" db="EMBL/GenBank/DDBJ databases">
        <title>A transcriptome of Wollemia nobilis - a relic of Gondwana.</title>
        <authorList>
            <person name="Chia J.Y."/>
            <person name="Leong Y.S."/>
            <person name="Abdul Karim S."/>
            <person name="Wan Azmi N."/>
            <person name="Hercus R."/>
            <person name="Croft L."/>
        </authorList>
    </citation>
    <scope>NUCLEOTIDE SEQUENCE</scope>
    <source>
        <strain evidence="15">MaeBrown</strain>
        <tissue evidence="15">Leaf</tissue>
    </source>
</reference>
<dbReference type="AlphaFoldDB" id="A0A0C9RYT2"/>
<comment type="catalytic activity">
    <reaction evidence="12">
        <text>a plastoquinone + NADH + (n+1) H(+)(in) = a plastoquinol + NAD(+) + n H(+)(out)</text>
        <dbReference type="Rhea" id="RHEA:42608"/>
        <dbReference type="Rhea" id="RHEA-COMP:9561"/>
        <dbReference type="Rhea" id="RHEA-COMP:9562"/>
        <dbReference type="ChEBI" id="CHEBI:15378"/>
        <dbReference type="ChEBI" id="CHEBI:17757"/>
        <dbReference type="ChEBI" id="CHEBI:57540"/>
        <dbReference type="ChEBI" id="CHEBI:57945"/>
        <dbReference type="ChEBI" id="CHEBI:62192"/>
    </reaction>
</comment>
<evidence type="ECO:0000256" key="7">
    <source>
        <dbReference type="ARBA" id="ARBA00022989"/>
    </source>
</evidence>
<dbReference type="PANTHER" id="PTHR36727">
    <property type="entry name" value="NAD(P)H-QUINONE OXIDOREDUCTASE SUBUNIT L, CHLOROPLASTIC"/>
    <property type="match status" value="1"/>
</dbReference>
<keyword evidence="3" id="KW-0874">Quinone</keyword>
<evidence type="ECO:0000256" key="6">
    <source>
        <dbReference type="ARBA" id="ARBA00022967"/>
    </source>
</evidence>
<dbReference type="GO" id="GO:0048038">
    <property type="term" value="F:quinone binding"/>
    <property type="evidence" value="ECO:0007669"/>
    <property type="project" value="UniProtKB-KW"/>
</dbReference>
<evidence type="ECO:0000256" key="5">
    <source>
        <dbReference type="ARBA" id="ARBA00022957"/>
    </source>
</evidence>
<evidence type="ECO:0000256" key="13">
    <source>
        <dbReference type="SAM" id="MobiDB-lite"/>
    </source>
</evidence>
<keyword evidence="5" id="KW-0618">Plastoquinone</keyword>
<accession>A0A0C9RYT2</accession>
<keyword evidence="2 14" id="KW-0812">Transmembrane</keyword>
<evidence type="ECO:0000256" key="9">
    <source>
        <dbReference type="ARBA" id="ARBA00023078"/>
    </source>
</evidence>
<keyword evidence="9" id="KW-0793">Thylakoid</keyword>
<evidence type="ECO:0000256" key="8">
    <source>
        <dbReference type="ARBA" id="ARBA00023027"/>
    </source>
</evidence>
<keyword evidence="10 14" id="KW-0472">Membrane</keyword>
<evidence type="ECO:0000256" key="1">
    <source>
        <dbReference type="ARBA" id="ARBA00004141"/>
    </source>
</evidence>
<dbReference type="InterPro" id="IPR019654">
    <property type="entry name" value="NADH-quinone_OxRdatse_su_L"/>
</dbReference>